<sequence length="116" mass="12078">MSPLASMLGLTFAVLALSTGSGAVTITILEPIKSSGDEVGLIFFPGAYIPTDAYNKTVRAIQEASNLRVWAALTGGYTLNLVSGRDVEDAVDDAIRELKSAGMKSDAYVGVGHGWG</sequence>
<protein>
    <submittedName>
        <fullName evidence="2">Uncharacterized protein</fullName>
    </submittedName>
</protein>
<accession>A0AAV4F9V8</accession>
<evidence type="ECO:0000313" key="2">
    <source>
        <dbReference type="EMBL" id="GFR70007.1"/>
    </source>
</evidence>
<proteinExistence type="predicted"/>
<dbReference type="EMBL" id="BMAT01004191">
    <property type="protein sequence ID" value="GFR70007.1"/>
    <property type="molecule type" value="Genomic_DNA"/>
</dbReference>
<evidence type="ECO:0000313" key="3">
    <source>
        <dbReference type="Proteomes" id="UP000762676"/>
    </source>
</evidence>
<gene>
    <name evidence="2" type="ORF">ElyMa_002062100</name>
</gene>
<comment type="caution">
    <text evidence="2">The sequence shown here is derived from an EMBL/GenBank/DDBJ whole genome shotgun (WGS) entry which is preliminary data.</text>
</comment>
<dbReference type="AlphaFoldDB" id="A0AAV4F9V8"/>
<keyword evidence="1" id="KW-0732">Signal</keyword>
<dbReference type="Proteomes" id="UP000762676">
    <property type="component" value="Unassembled WGS sequence"/>
</dbReference>
<feature type="non-terminal residue" evidence="2">
    <location>
        <position position="116"/>
    </location>
</feature>
<evidence type="ECO:0000256" key="1">
    <source>
        <dbReference type="SAM" id="SignalP"/>
    </source>
</evidence>
<feature type="chain" id="PRO_5043763908" evidence="1">
    <location>
        <begin position="24"/>
        <end position="116"/>
    </location>
</feature>
<keyword evidence="3" id="KW-1185">Reference proteome</keyword>
<reference evidence="2 3" key="1">
    <citation type="journal article" date="2021" name="Elife">
        <title>Chloroplast acquisition without the gene transfer in kleptoplastic sea slugs, Plakobranchus ocellatus.</title>
        <authorList>
            <person name="Maeda T."/>
            <person name="Takahashi S."/>
            <person name="Yoshida T."/>
            <person name="Shimamura S."/>
            <person name="Takaki Y."/>
            <person name="Nagai Y."/>
            <person name="Toyoda A."/>
            <person name="Suzuki Y."/>
            <person name="Arimoto A."/>
            <person name="Ishii H."/>
            <person name="Satoh N."/>
            <person name="Nishiyama T."/>
            <person name="Hasebe M."/>
            <person name="Maruyama T."/>
            <person name="Minagawa J."/>
            <person name="Obokata J."/>
            <person name="Shigenobu S."/>
        </authorList>
    </citation>
    <scope>NUCLEOTIDE SEQUENCE [LARGE SCALE GENOMIC DNA]</scope>
</reference>
<organism evidence="2 3">
    <name type="scientific">Elysia marginata</name>
    <dbReference type="NCBI Taxonomy" id="1093978"/>
    <lineage>
        <taxon>Eukaryota</taxon>
        <taxon>Metazoa</taxon>
        <taxon>Spiralia</taxon>
        <taxon>Lophotrochozoa</taxon>
        <taxon>Mollusca</taxon>
        <taxon>Gastropoda</taxon>
        <taxon>Heterobranchia</taxon>
        <taxon>Euthyneura</taxon>
        <taxon>Panpulmonata</taxon>
        <taxon>Sacoglossa</taxon>
        <taxon>Placobranchoidea</taxon>
        <taxon>Plakobranchidae</taxon>
        <taxon>Elysia</taxon>
    </lineage>
</organism>
<name>A0AAV4F9V8_9GAST</name>
<feature type="signal peptide" evidence="1">
    <location>
        <begin position="1"/>
        <end position="23"/>
    </location>
</feature>